<feature type="domain" description="PKD" evidence="2">
    <location>
        <begin position="636"/>
        <end position="684"/>
    </location>
</feature>
<dbReference type="InterPro" id="IPR002102">
    <property type="entry name" value="Cohesin_dom"/>
</dbReference>
<dbReference type="CDD" id="cd00146">
    <property type="entry name" value="PKD"/>
    <property type="match status" value="2"/>
</dbReference>
<dbReference type="Pfam" id="PF17963">
    <property type="entry name" value="Big_9"/>
    <property type="match status" value="1"/>
</dbReference>
<feature type="domain" description="PKD" evidence="2">
    <location>
        <begin position="369"/>
        <end position="453"/>
    </location>
</feature>
<dbReference type="SUPFAM" id="SSF49299">
    <property type="entry name" value="PKD domain"/>
    <property type="match status" value="3"/>
</dbReference>
<protein>
    <recommendedName>
        <fullName evidence="2">PKD domain-containing protein</fullName>
    </recommendedName>
</protein>
<dbReference type="InterPro" id="IPR008965">
    <property type="entry name" value="CBM2/CBM3_carb-bd_dom_sf"/>
</dbReference>
<evidence type="ECO:0000313" key="3">
    <source>
        <dbReference type="EMBL" id="ETR71326.1"/>
    </source>
</evidence>
<evidence type="ECO:0000259" key="2">
    <source>
        <dbReference type="PROSITE" id="PS50093"/>
    </source>
</evidence>
<gene>
    <name evidence="3" type="ORF">OMM_02567</name>
</gene>
<keyword evidence="1" id="KW-0472">Membrane</keyword>
<dbReference type="SUPFAM" id="SSF63446">
    <property type="entry name" value="Type I dockerin domain"/>
    <property type="match status" value="1"/>
</dbReference>
<dbReference type="Pfam" id="PF00963">
    <property type="entry name" value="Cohesin"/>
    <property type="match status" value="1"/>
</dbReference>
<dbReference type="SUPFAM" id="SSF49384">
    <property type="entry name" value="Carbohydrate-binding domain"/>
    <property type="match status" value="1"/>
</dbReference>
<dbReference type="EMBL" id="ATBP01000285">
    <property type="protein sequence ID" value="ETR71326.1"/>
    <property type="molecule type" value="Genomic_DNA"/>
</dbReference>
<organism evidence="3 4">
    <name type="scientific">Candidatus Magnetoglobus multicellularis str. Araruama</name>
    <dbReference type="NCBI Taxonomy" id="890399"/>
    <lineage>
        <taxon>Bacteria</taxon>
        <taxon>Pseudomonadati</taxon>
        <taxon>Thermodesulfobacteriota</taxon>
        <taxon>Desulfobacteria</taxon>
        <taxon>Desulfobacterales</taxon>
        <taxon>Desulfobacteraceae</taxon>
        <taxon>Candidatus Magnetoglobus</taxon>
    </lineage>
</organism>
<dbReference type="InterPro" id="IPR013783">
    <property type="entry name" value="Ig-like_fold"/>
</dbReference>
<dbReference type="InterPro" id="IPR035986">
    <property type="entry name" value="PKD_dom_sf"/>
</dbReference>
<dbReference type="Pfam" id="PF00404">
    <property type="entry name" value="Dockerin_1"/>
    <property type="match status" value="1"/>
</dbReference>
<dbReference type="Gene3D" id="1.10.1330.10">
    <property type="entry name" value="Dockerin domain"/>
    <property type="match status" value="1"/>
</dbReference>
<dbReference type="GO" id="GO:0000272">
    <property type="term" value="P:polysaccharide catabolic process"/>
    <property type="evidence" value="ECO:0007669"/>
    <property type="project" value="InterPro"/>
</dbReference>
<dbReference type="GO" id="GO:0030246">
    <property type="term" value="F:carbohydrate binding"/>
    <property type="evidence" value="ECO:0007669"/>
    <property type="project" value="InterPro"/>
</dbReference>
<dbReference type="Gene3D" id="2.60.40.10">
    <property type="entry name" value="Immunoglobulins"/>
    <property type="match status" value="3"/>
</dbReference>
<dbReference type="AlphaFoldDB" id="A0A1V1P979"/>
<dbReference type="InterPro" id="IPR022409">
    <property type="entry name" value="PKD/Chitinase_dom"/>
</dbReference>
<dbReference type="SMART" id="SM00089">
    <property type="entry name" value="PKD"/>
    <property type="match status" value="4"/>
</dbReference>
<dbReference type="PANTHER" id="PTHR36842:SF1">
    <property type="entry name" value="PROTEIN TOLB"/>
    <property type="match status" value="1"/>
</dbReference>
<dbReference type="Pfam" id="PF00801">
    <property type="entry name" value="PKD"/>
    <property type="match status" value="2"/>
</dbReference>
<dbReference type="InterPro" id="IPR000601">
    <property type="entry name" value="PKD_dom"/>
</dbReference>
<sequence length="930" mass="103802">MTWHTNFSFNAKPIYEVNFIINYNLTNIYIYFRRFNMRKSIIIFCFCTMLYFGIPVLIAFADDYTPVNHPPEAQDISLTTEKNTGISIPLKGSDEDGDVLTYTVHPPEENGTVTHDSSTNEVVFMPADGFLGNVTFAYSVSDGFTSSDAQINIEIIDSGIQETCVEDESGQIDVAGGIGASGGLVTIPVRINNAPNDVSSFGFELVYDPAMLIYKGFERGALTEDFDYFDAQIVSDGIIRCGGAQNKDIHNGASGSILFVEFEIIQADPATKLSLRELKDDIANWTTSSGCFQSGCNGDVNSDGEITPMDALNVFEKYLSICPTSSDLDCNAICGDVNKDGDTTPADTLCIFKSYLGMPNCLDTTSYVPEANASATPKRGEAPLTVWFTAAYDENADGSGMVYQWDFQDDGTFDAKGPEVEFTYFREGTYTAILQVTDMDGLIATDEITITVEPGNTEENVITIVARPPEGPAPLSVYFYAEDHLDPVVPTDSVGNIVNIIENITNIDIDNAISSILPGDRINTEDGKDNKWFWEPPSRTKFEWDFNDDGKVDARGREARWIFKEEGEHLVHVKGIYEDGSVAIGATLVHVHEPEPYKPEKIYIVARPAIGKAPLETKMYVFGYFAKEYLANVKIEWYLDNDNTPDAHGVEVFHTFEEEGEYQVKVLVTDVNGETLSAETKIVVKPNMDDPVDAKIIAMPDQGPAPLEVKFKLTTRELKHLINHECRIQWDFESDGQMDAQGPFVSHVYEDEGEFIATCQITDARGNVYSTKTIIMVGDENRILPEIPEQIAGVNESLEPIVIPMPDDLNATTPLRLVAKSSNERLISEIQIEQENNAWIVSIVPERDQRGWAIINLSLENDNDIIAITKFEVTIISDNDDFDKDDFNMDDFDKDDFNMDDFDKDDFNMDDFDKDDFNMDDFDKDDFNKE</sequence>
<keyword evidence="1" id="KW-1133">Transmembrane helix</keyword>
<dbReference type="Gene3D" id="2.60.40.680">
    <property type="match status" value="1"/>
</dbReference>
<reference evidence="4" key="1">
    <citation type="submission" date="2012-11" db="EMBL/GenBank/DDBJ databases">
        <authorList>
            <person name="Lucero-Rivera Y.E."/>
            <person name="Tovar-Ramirez D."/>
        </authorList>
    </citation>
    <scope>NUCLEOTIDE SEQUENCE [LARGE SCALE GENOMIC DNA]</scope>
    <source>
        <strain evidence="4">Araruama</strain>
    </source>
</reference>
<evidence type="ECO:0000313" key="4">
    <source>
        <dbReference type="Proteomes" id="UP000189670"/>
    </source>
</evidence>
<name>A0A1V1P979_9BACT</name>
<accession>A0A1V1P979</accession>
<dbReference type="CDD" id="cd08547">
    <property type="entry name" value="Type_II_cohesin"/>
    <property type="match status" value="1"/>
</dbReference>
<dbReference type="InterPro" id="IPR036439">
    <property type="entry name" value="Dockerin_dom_sf"/>
</dbReference>
<dbReference type="PROSITE" id="PS50093">
    <property type="entry name" value="PKD"/>
    <property type="match status" value="3"/>
</dbReference>
<comment type="caution">
    <text evidence="3">The sequence shown here is derived from an EMBL/GenBank/DDBJ whole genome shotgun (WGS) entry which is preliminary data.</text>
</comment>
<dbReference type="GO" id="GO:0004553">
    <property type="term" value="F:hydrolase activity, hydrolyzing O-glycosyl compounds"/>
    <property type="evidence" value="ECO:0007669"/>
    <property type="project" value="InterPro"/>
</dbReference>
<dbReference type="InterPro" id="IPR002105">
    <property type="entry name" value="Dockerin_1_rpt"/>
</dbReference>
<feature type="transmembrane region" description="Helical" evidence="1">
    <location>
        <begin position="41"/>
        <end position="61"/>
    </location>
</feature>
<feature type="domain" description="PKD" evidence="2">
    <location>
        <begin position="729"/>
        <end position="774"/>
    </location>
</feature>
<dbReference type="PANTHER" id="PTHR36842">
    <property type="entry name" value="PROTEIN TOLB HOMOLOG"/>
    <property type="match status" value="1"/>
</dbReference>
<proteinExistence type="predicted"/>
<keyword evidence="1" id="KW-0812">Transmembrane</keyword>
<evidence type="ECO:0000256" key="1">
    <source>
        <dbReference type="SAM" id="Phobius"/>
    </source>
</evidence>
<dbReference type="Proteomes" id="UP000189670">
    <property type="component" value="Unassembled WGS sequence"/>
</dbReference>
<dbReference type="Gene3D" id="2.60.40.2810">
    <property type="match status" value="1"/>
</dbReference>